<comment type="caution">
    <text evidence="1">The sequence shown here is derived from an EMBL/GenBank/DDBJ whole genome shotgun (WGS) entry which is preliminary data.</text>
</comment>
<gene>
    <name evidence="1" type="ORF">CCACVL1_25130</name>
</gene>
<dbReference type="EMBL" id="AWWV01014040">
    <property type="protein sequence ID" value="OMO59035.1"/>
    <property type="molecule type" value="Genomic_DNA"/>
</dbReference>
<reference evidence="1 2" key="1">
    <citation type="submission" date="2013-09" db="EMBL/GenBank/DDBJ databases">
        <title>Corchorus capsularis genome sequencing.</title>
        <authorList>
            <person name="Alam M."/>
            <person name="Haque M.S."/>
            <person name="Islam M.S."/>
            <person name="Emdad E.M."/>
            <person name="Islam M.M."/>
            <person name="Ahmed B."/>
            <person name="Halim A."/>
            <person name="Hossen Q.M.M."/>
            <person name="Hossain M.Z."/>
            <person name="Ahmed R."/>
            <person name="Khan M.M."/>
            <person name="Islam R."/>
            <person name="Rashid M.M."/>
            <person name="Khan S.A."/>
            <person name="Rahman M.S."/>
            <person name="Alam M."/>
        </authorList>
    </citation>
    <scope>NUCLEOTIDE SEQUENCE [LARGE SCALE GENOMIC DNA]</scope>
    <source>
        <strain evidence="2">cv. CVL-1</strain>
        <tissue evidence="1">Whole seedling</tissue>
    </source>
</reference>
<dbReference type="AlphaFoldDB" id="A0A1R3GLQ5"/>
<protein>
    <submittedName>
        <fullName evidence="1">Uncharacterized protein</fullName>
    </submittedName>
</protein>
<dbReference type="Gramene" id="OMO59035">
    <property type="protein sequence ID" value="OMO59035"/>
    <property type="gene ID" value="CCACVL1_25130"/>
</dbReference>
<evidence type="ECO:0000313" key="2">
    <source>
        <dbReference type="Proteomes" id="UP000188268"/>
    </source>
</evidence>
<evidence type="ECO:0000313" key="1">
    <source>
        <dbReference type="EMBL" id="OMO59035.1"/>
    </source>
</evidence>
<dbReference type="Proteomes" id="UP000188268">
    <property type="component" value="Unassembled WGS sequence"/>
</dbReference>
<name>A0A1R3GLQ5_COCAP</name>
<keyword evidence="2" id="KW-1185">Reference proteome</keyword>
<proteinExistence type="predicted"/>
<organism evidence="1 2">
    <name type="scientific">Corchorus capsularis</name>
    <name type="common">Jute</name>
    <dbReference type="NCBI Taxonomy" id="210143"/>
    <lineage>
        <taxon>Eukaryota</taxon>
        <taxon>Viridiplantae</taxon>
        <taxon>Streptophyta</taxon>
        <taxon>Embryophyta</taxon>
        <taxon>Tracheophyta</taxon>
        <taxon>Spermatophyta</taxon>
        <taxon>Magnoliopsida</taxon>
        <taxon>eudicotyledons</taxon>
        <taxon>Gunneridae</taxon>
        <taxon>Pentapetalae</taxon>
        <taxon>rosids</taxon>
        <taxon>malvids</taxon>
        <taxon>Malvales</taxon>
        <taxon>Malvaceae</taxon>
        <taxon>Grewioideae</taxon>
        <taxon>Apeibeae</taxon>
        <taxon>Corchorus</taxon>
    </lineage>
</organism>
<accession>A0A1R3GLQ5</accession>
<sequence length="40" mass="4572">MARYHSYQIRDTGTENVNFGVSNTERVGLVDTLIRSRDTV</sequence>